<feature type="compositionally biased region" description="Basic and acidic residues" evidence="1">
    <location>
        <begin position="285"/>
        <end position="309"/>
    </location>
</feature>
<accession>A0A1A8WXL3</accession>
<evidence type="ECO:0000313" key="2">
    <source>
        <dbReference type="EMBL" id="SBS97705.1"/>
    </source>
</evidence>
<feature type="region of interest" description="Disordered" evidence="1">
    <location>
        <begin position="282"/>
        <end position="309"/>
    </location>
</feature>
<evidence type="ECO:0000256" key="1">
    <source>
        <dbReference type="SAM" id="MobiDB-lite"/>
    </source>
</evidence>
<dbReference type="VEuPathDB" id="PlasmoDB:PmUG01_00056300"/>
<gene>
    <name evidence="2" type="ORF">PMALA_061260</name>
</gene>
<dbReference type="Pfam" id="PF05795">
    <property type="entry name" value="Plasmodium_Vir"/>
    <property type="match status" value="1"/>
</dbReference>
<dbReference type="EMBL" id="FLQW01004856">
    <property type="protein sequence ID" value="SBS97705.1"/>
    <property type="molecule type" value="Genomic_DNA"/>
</dbReference>
<sequence>MENINYDNVLQQLPSNKIYEEFNYEVTEIDNNLSCDKFDSIKEEYKLSCVNLCKKVARNLNNLTKTDKLWSYDVRCSHYKYWVYEGIRKLFIENSPEEDIKDVITKFLNLQSSLTEDYRVLNCTYNFDEKTLQELNDKKDEKYLYDYFTNYENIKSKDFCISFENDIYKNYLNVISKLYNVKKSKCCEKNLLKCPNYFLNCDDEFDPSNLLSKLESSSEGKCNGLESFLENKASEEILVSNILEPDFLDSILYTDCNIKNNSNLQCSFIRASSLAHRNKNAFEYNEQRSGERSSEEKKSSSRENSEHAALHEEVRKIVGISSETLSNLDIPKKEKEVDLRWNINKDGTLRCTSEILEKDTSGPCTYMEELVKKGIFIKLENSLGYRLKKGKTWPPEVLKIVIKKKNQSQMDKYKSQELGYLRHASGAKPELLRIFNVENPNGETVPPKDVEYYLLQNTFFTPFGSNIDRIKKRKKRYRTNFADLNEQRFTRKFIKRTYRNSNRRRFSVVNIEQ</sequence>
<reference evidence="3" key="1">
    <citation type="submission" date="2016-05" db="EMBL/GenBank/DDBJ databases">
        <authorList>
            <person name="Naeem Raeece"/>
        </authorList>
    </citation>
    <scope>NUCLEOTIDE SEQUENCE [LARGE SCALE GENOMIC DNA]</scope>
</reference>
<dbReference type="AlphaFoldDB" id="A0A1A8WXL3"/>
<name>A0A1A8WXL3_PLAMA</name>
<evidence type="ECO:0000313" key="3">
    <source>
        <dbReference type="Proteomes" id="UP000078597"/>
    </source>
</evidence>
<dbReference type="InterPro" id="IPR008780">
    <property type="entry name" value="Plasmodium_Vir"/>
</dbReference>
<protein>
    <submittedName>
        <fullName evidence="2">PIR Superfamily Protein</fullName>
    </submittedName>
</protein>
<proteinExistence type="predicted"/>
<organism evidence="2 3">
    <name type="scientific">Plasmodium malariae</name>
    <dbReference type="NCBI Taxonomy" id="5858"/>
    <lineage>
        <taxon>Eukaryota</taxon>
        <taxon>Sar</taxon>
        <taxon>Alveolata</taxon>
        <taxon>Apicomplexa</taxon>
        <taxon>Aconoidasida</taxon>
        <taxon>Haemosporida</taxon>
        <taxon>Plasmodiidae</taxon>
        <taxon>Plasmodium</taxon>
        <taxon>Plasmodium (Plasmodium)</taxon>
    </lineage>
</organism>
<dbReference type="Proteomes" id="UP000078597">
    <property type="component" value="Unassembled WGS sequence"/>
</dbReference>